<accession>A0A2N0VGP1</accession>
<sequence>MKLFIFISLALITNLHSASFAQNNNPRSITQDDSLKIENTISKELEQLGDSLRVLDKFYLDEQFIEFKSDTFAIERRREMRMEINWSTAGMNNASYAAEREYDQLLNKYYQKLLGKLDDEDKEILRQSQRNWIRFRDSERDVNYMLTDWQYSGGGTIQTTINANHHLEITKHRVIELYRYLSRFM</sequence>
<dbReference type="AlphaFoldDB" id="A0A2N0VGP1"/>
<evidence type="ECO:0000313" key="4">
    <source>
        <dbReference type="Proteomes" id="UP000233398"/>
    </source>
</evidence>
<dbReference type="OrthoDB" id="7340239at2"/>
<feature type="chain" id="PRO_5014864525" description="Lysozyme inhibitor LprI-like N-terminal domain-containing protein" evidence="1">
    <location>
        <begin position="22"/>
        <end position="185"/>
    </location>
</feature>
<proteinExistence type="predicted"/>
<organism evidence="3 4">
    <name type="scientific">Rhodohalobacter barkolensis</name>
    <dbReference type="NCBI Taxonomy" id="2053187"/>
    <lineage>
        <taxon>Bacteria</taxon>
        <taxon>Pseudomonadati</taxon>
        <taxon>Balneolota</taxon>
        <taxon>Balneolia</taxon>
        <taxon>Balneolales</taxon>
        <taxon>Balneolaceae</taxon>
        <taxon>Rhodohalobacter</taxon>
    </lineage>
</organism>
<keyword evidence="1" id="KW-0732">Signal</keyword>
<comment type="caution">
    <text evidence="3">The sequence shown here is derived from an EMBL/GenBank/DDBJ whole genome shotgun (WGS) entry which is preliminary data.</text>
</comment>
<feature type="domain" description="Lysozyme inhibitor LprI-like N-terminal" evidence="2">
    <location>
        <begin position="87"/>
        <end position="177"/>
    </location>
</feature>
<dbReference type="Proteomes" id="UP000233398">
    <property type="component" value="Unassembled WGS sequence"/>
</dbReference>
<gene>
    <name evidence="3" type="ORF">CWD77_12255</name>
</gene>
<feature type="signal peptide" evidence="1">
    <location>
        <begin position="1"/>
        <end position="21"/>
    </location>
</feature>
<dbReference type="InterPro" id="IPR009739">
    <property type="entry name" value="LprI-like_N"/>
</dbReference>
<reference evidence="3 4" key="1">
    <citation type="submission" date="2017-11" db="EMBL/GenBank/DDBJ databases">
        <title>Rhodohalobacter 15182 sp. nov., isolated from a salt lake.</title>
        <authorList>
            <person name="Han S."/>
        </authorList>
    </citation>
    <scope>NUCLEOTIDE SEQUENCE [LARGE SCALE GENOMIC DNA]</scope>
    <source>
        <strain evidence="3 4">15182</strain>
    </source>
</reference>
<name>A0A2N0VGP1_9BACT</name>
<dbReference type="RefSeq" id="WP_101073847.1">
    <property type="nucleotide sequence ID" value="NZ_PISP01000003.1"/>
</dbReference>
<evidence type="ECO:0000313" key="3">
    <source>
        <dbReference type="EMBL" id="PKD43372.1"/>
    </source>
</evidence>
<dbReference type="Pfam" id="PF07007">
    <property type="entry name" value="LprI"/>
    <property type="match status" value="1"/>
</dbReference>
<evidence type="ECO:0000256" key="1">
    <source>
        <dbReference type="SAM" id="SignalP"/>
    </source>
</evidence>
<dbReference type="Gene3D" id="1.20.1270.180">
    <property type="match status" value="1"/>
</dbReference>
<dbReference type="EMBL" id="PISP01000003">
    <property type="protein sequence ID" value="PKD43372.1"/>
    <property type="molecule type" value="Genomic_DNA"/>
</dbReference>
<keyword evidence="4" id="KW-1185">Reference proteome</keyword>
<protein>
    <recommendedName>
        <fullName evidence="2">Lysozyme inhibitor LprI-like N-terminal domain-containing protein</fullName>
    </recommendedName>
</protein>
<evidence type="ECO:0000259" key="2">
    <source>
        <dbReference type="Pfam" id="PF07007"/>
    </source>
</evidence>